<reference evidence="2" key="1">
    <citation type="submission" date="2015-04" db="UniProtKB">
        <authorList>
            <consortium name="EnsemblPlants"/>
        </authorList>
    </citation>
    <scope>IDENTIFICATION</scope>
</reference>
<evidence type="ECO:0000313" key="3">
    <source>
        <dbReference type="Proteomes" id="UP000008021"/>
    </source>
</evidence>
<feature type="compositionally biased region" description="Polar residues" evidence="1">
    <location>
        <begin position="1"/>
        <end position="16"/>
    </location>
</feature>
<reference evidence="2" key="2">
    <citation type="submission" date="2018-05" db="EMBL/GenBank/DDBJ databases">
        <title>OmerRS3 (Oryza meridionalis Reference Sequence Version 3).</title>
        <authorList>
            <person name="Zhang J."/>
            <person name="Kudrna D."/>
            <person name="Lee S."/>
            <person name="Talag J."/>
            <person name="Welchert J."/>
            <person name="Wing R.A."/>
        </authorList>
    </citation>
    <scope>NUCLEOTIDE SEQUENCE [LARGE SCALE GENOMIC DNA]</scope>
    <source>
        <strain evidence="2">cv. OR44</strain>
    </source>
</reference>
<name>A0A0E0DQV2_9ORYZ</name>
<proteinExistence type="predicted"/>
<protein>
    <submittedName>
        <fullName evidence="2">Uncharacterized protein</fullName>
    </submittedName>
</protein>
<dbReference type="AlphaFoldDB" id="A0A0E0DQV2"/>
<dbReference type="Gramene" id="OMERI05G12860.1">
    <property type="protein sequence ID" value="OMERI05G12860.1"/>
    <property type="gene ID" value="OMERI05G12860"/>
</dbReference>
<accession>A0A0E0DQV2</accession>
<evidence type="ECO:0000313" key="2">
    <source>
        <dbReference type="EnsemblPlants" id="OMERI05G12860.1"/>
    </source>
</evidence>
<dbReference type="EnsemblPlants" id="OMERI05G12860.1">
    <property type="protein sequence ID" value="OMERI05G12860.1"/>
    <property type="gene ID" value="OMERI05G12860"/>
</dbReference>
<keyword evidence="3" id="KW-1185">Reference proteome</keyword>
<feature type="region of interest" description="Disordered" evidence="1">
    <location>
        <begin position="1"/>
        <end position="31"/>
    </location>
</feature>
<dbReference type="HOGENOM" id="CLU_2964844_0_0_1"/>
<evidence type="ECO:0000256" key="1">
    <source>
        <dbReference type="SAM" id="MobiDB-lite"/>
    </source>
</evidence>
<sequence>MEKGSSSTPSAANTSEPMVGQAAAAAARHHRCRADDKLPALRIHGAGSGGVHGVSMHIG</sequence>
<dbReference type="Proteomes" id="UP000008021">
    <property type="component" value="Chromosome 5"/>
</dbReference>
<organism evidence="2">
    <name type="scientific">Oryza meridionalis</name>
    <dbReference type="NCBI Taxonomy" id="40149"/>
    <lineage>
        <taxon>Eukaryota</taxon>
        <taxon>Viridiplantae</taxon>
        <taxon>Streptophyta</taxon>
        <taxon>Embryophyta</taxon>
        <taxon>Tracheophyta</taxon>
        <taxon>Spermatophyta</taxon>
        <taxon>Magnoliopsida</taxon>
        <taxon>Liliopsida</taxon>
        <taxon>Poales</taxon>
        <taxon>Poaceae</taxon>
        <taxon>BOP clade</taxon>
        <taxon>Oryzoideae</taxon>
        <taxon>Oryzeae</taxon>
        <taxon>Oryzinae</taxon>
        <taxon>Oryza</taxon>
    </lineage>
</organism>